<reference evidence="3 4" key="1">
    <citation type="submission" date="2013-01" db="EMBL/GenBank/DDBJ databases">
        <authorList>
            <person name="Fiebig A."/>
            <person name="Goeker M."/>
            <person name="Klenk H.-P.P."/>
        </authorList>
    </citation>
    <scope>NUCLEOTIDE SEQUENCE [LARGE SCALE GENOMIC DNA]</scope>
    <source>
        <strain evidence="3 4">DSM 24838</strain>
    </source>
</reference>
<dbReference type="Proteomes" id="UP000035100">
    <property type="component" value="Unassembled WGS sequence"/>
</dbReference>
<dbReference type="PIRSF" id="PIRSF017082">
    <property type="entry name" value="YflP"/>
    <property type="match status" value="1"/>
</dbReference>
<dbReference type="PANTHER" id="PTHR42928:SF5">
    <property type="entry name" value="BLR1237 PROTEIN"/>
    <property type="match status" value="1"/>
</dbReference>
<evidence type="ECO:0008006" key="5">
    <source>
        <dbReference type="Google" id="ProtNLM"/>
    </source>
</evidence>
<dbReference type="Gene3D" id="3.40.190.10">
    <property type="entry name" value="Periplasmic binding protein-like II"/>
    <property type="match status" value="1"/>
</dbReference>
<protein>
    <recommendedName>
        <fullName evidence="5">Tripartite-type tricarboxylate transporter, receptor component TctC</fullName>
    </recommendedName>
</protein>
<keyword evidence="2" id="KW-0732">Signal</keyword>
<proteinExistence type="inferred from homology"/>
<name>A0A0D0P9W0_9RHOB</name>
<organism evidence="3 4">
    <name type="scientific">Wenxinia marina DSM 24838</name>
    <dbReference type="NCBI Taxonomy" id="1123501"/>
    <lineage>
        <taxon>Bacteria</taxon>
        <taxon>Pseudomonadati</taxon>
        <taxon>Pseudomonadota</taxon>
        <taxon>Alphaproteobacteria</taxon>
        <taxon>Rhodobacterales</taxon>
        <taxon>Roseobacteraceae</taxon>
        <taxon>Wenxinia</taxon>
    </lineage>
</organism>
<dbReference type="Gene3D" id="3.40.190.150">
    <property type="entry name" value="Bordetella uptake gene, domain 1"/>
    <property type="match status" value="1"/>
</dbReference>
<comment type="caution">
    <text evidence="3">The sequence shown here is derived from an EMBL/GenBank/DDBJ whole genome shotgun (WGS) entry which is preliminary data.</text>
</comment>
<dbReference type="InterPro" id="IPR006311">
    <property type="entry name" value="TAT_signal"/>
</dbReference>
<dbReference type="eggNOG" id="COG3181">
    <property type="taxonomic scope" value="Bacteria"/>
</dbReference>
<dbReference type="PANTHER" id="PTHR42928">
    <property type="entry name" value="TRICARBOXYLATE-BINDING PROTEIN"/>
    <property type="match status" value="1"/>
</dbReference>
<evidence type="ECO:0000313" key="4">
    <source>
        <dbReference type="Proteomes" id="UP000035100"/>
    </source>
</evidence>
<keyword evidence="4" id="KW-1185">Reference proteome</keyword>
<dbReference type="STRING" id="1123501.Wenmar_03135"/>
<dbReference type="InterPro" id="IPR005064">
    <property type="entry name" value="BUG"/>
</dbReference>
<evidence type="ECO:0000256" key="1">
    <source>
        <dbReference type="ARBA" id="ARBA00006987"/>
    </source>
</evidence>
<feature type="chain" id="PRO_5002218060" description="Tripartite-type tricarboxylate transporter, receptor component TctC" evidence="2">
    <location>
        <begin position="33"/>
        <end position="330"/>
    </location>
</feature>
<dbReference type="InterPro" id="IPR042100">
    <property type="entry name" value="Bug_dom1"/>
</dbReference>
<dbReference type="Pfam" id="PF03401">
    <property type="entry name" value="TctC"/>
    <property type="match status" value="1"/>
</dbReference>
<gene>
    <name evidence="3" type="ORF">Wenmar_03135</name>
</gene>
<dbReference type="RefSeq" id="WP_018303110.1">
    <property type="nucleotide sequence ID" value="NZ_KB902290.1"/>
</dbReference>
<accession>A0A0D0P9W0</accession>
<evidence type="ECO:0000313" key="3">
    <source>
        <dbReference type="EMBL" id="KIQ68296.1"/>
    </source>
</evidence>
<dbReference type="SUPFAM" id="SSF53850">
    <property type="entry name" value="Periplasmic binding protein-like II"/>
    <property type="match status" value="1"/>
</dbReference>
<sequence>MTKWKMNLSRRMAMGLMGATMLTGSLAAPAFAQDDFPSETITFVCAFPAGSGADVLVRYLAEAVSETSGATVIVENKAGAAGNIAAEFTARADPDGYTVYVHAGSSTAMNYHLWNNPPIDPRTDLRGVAAINRQPFYILVPADSPHQTIEDLNAFLLEAGEDATYSTTATSGRVLGAAYVQALGVNPVEVQYATGPDALVDLMSGAVDFGVADPVFAMVHAEDGTMRVLATGAGERMGIAPDIPTLVESGLDVAQIGWWAAWVPAETPDDVVMKLNEMFQAALEDEETTAFLNSMGGDVWVASPEEVDAMMVESVDEAEELVEIADLPKN</sequence>
<evidence type="ECO:0000256" key="2">
    <source>
        <dbReference type="SAM" id="SignalP"/>
    </source>
</evidence>
<dbReference type="PROSITE" id="PS51318">
    <property type="entry name" value="TAT"/>
    <property type="match status" value="1"/>
</dbReference>
<dbReference type="AlphaFoldDB" id="A0A0D0P9W0"/>
<dbReference type="CDD" id="cd07012">
    <property type="entry name" value="PBP2_Bug_TTT"/>
    <property type="match status" value="1"/>
</dbReference>
<comment type="similarity">
    <text evidence="1">Belongs to the UPF0065 (bug) family.</text>
</comment>
<feature type="signal peptide" evidence="2">
    <location>
        <begin position="1"/>
        <end position="32"/>
    </location>
</feature>
<dbReference type="EMBL" id="AONG01000015">
    <property type="protein sequence ID" value="KIQ68296.1"/>
    <property type="molecule type" value="Genomic_DNA"/>
</dbReference>